<dbReference type="AlphaFoldDB" id="A0A942TMJ6"/>
<proteinExistence type="predicted"/>
<accession>A0A942TMJ6</accession>
<sequence length="56" mass="6563">MNIGDVLFQLFSFGFLVFTIVLIVLLYHSYSKRRNQLDRIEKKLDALNEQITSANE</sequence>
<keyword evidence="3" id="KW-1185">Reference proteome</keyword>
<dbReference type="EMBL" id="JAGYPJ010000001">
    <property type="protein sequence ID" value="MBS4200038.1"/>
    <property type="molecule type" value="Genomic_DNA"/>
</dbReference>
<reference evidence="2 3" key="1">
    <citation type="submission" date="2021-05" db="EMBL/GenBank/DDBJ databases">
        <title>Novel Bacillus species.</title>
        <authorList>
            <person name="Liu G."/>
        </authorList>
    </citation>
    <scope>NUCLEOTIDE SEQUENCE [LARGE SCALE GENOMIC DNA]</scope>
    <source>
        <strain evidence="2 3">FJAT-49732</strain>
    </source>
</reference>
<organism evidence="2 3">
    <name type="scientific">Lederbergia citrisecunda</name>
    <dbReference type="NCBI Taxonomy" id="2833583"/>
    <lineage>
        <taxon>Bacteria</taxon>
        <taxon>Bacillati</taxon>
        <taxon>Bacillota</taxon>
        <taxon>Bacilli</taxon>
        <taxon>Bacillales</taxon>
        <taxon>Bacillaceae</taxon>
        <taxon>Lederbergia</taxon>
    </lineage>
</organism>
<gene>
    <name evidence="2" type="ORF">KHA93_10260</name>
</gene>
<evidence type="ECO:0000313" key="3">
    <source>
        <dbReference type="Proteomes" id="UP000682713"/>
    </source>
</evidence>
<comment type="caution">
    <text evidence="2">The sequence shown here is derived from an EMBL/GenBank/DDBJ whole genome shotgun (WGS) entry which is preliminary data.</text>
</comment>
<keyword evidence="1" id="KW-0812">Transmembrane</keyword>
<protein>
    <submittedName>
        <fullName evidence="2">DUF4083 domain-containing protein</fullName>
    </submittedName>
</protein>
<feature type="transmembrane region" description="Helical" evidence="1">
    <location>
        <begin position="6"/>
        <end position="27"/>
    </location>
</feature>
<keyword evidence="1" id="KW-1133">Transmembrane helix</keyword>
<dbReference type="Proteomes" id="UP000682713">
    <property type="component" value="Unassembled WGS sequence"/>
</dbReference>
<evidence type="ECO:0000313" key="2">
    <source>
        <dbReference type="EMBL" id="MBS4200038.1"/>
    </source>
</evidence>
<name>A0A942TMJ6_9BACI</name>
<evidence type="ECO:0000256" key="1">
    <source>
        <dbReference type="SAM" id="Phobius"/>
    </source>
</evidence>
<keyword evidence="1" id="KW-0472">Membrane</keyword>